<evidence type="ECO:0000313" key="4">
    <source>
        <dbReference type="EMBL" id="PWJ90419.1"/>
    </source>
</evidence>
<evidence type="ECO:0000313" key="5">
    <source>
        <dbReference type="Proteomes" id="UP000245631"/>
    </source>
</evidence>
<proteinExistence type="predicted"/>
<dbReference type="SUPFAM" id="SSF103025">
    <property type="entry name" value="Folate-binding domain"/>
    <property type="match status" value="1"/>
</dbReference>
<dbReference type="GO" id="GO:0005829">
    <property type="term" value="C:cytosol"/>
    <property type="evidence" value="ECO:0007669"/>
    <property type="project" value="TreeGrafter"/>
</dbReference>
<dbReference type="GO" id="GO:0008168">
    <property type="term" value="F:methyltransferase activity"/>
    <property type="evidence" value="ECO:0007669"/>
    <property type="project" value="UniProtKB-KW"/>
</dbReference>
<dbReference type="Pfam" id="PF01571">
    <property type="entry name" value="GCV_T"/>
    <property type="match status" value="1"/>
</dbReference>
<name>A0A8E3B493_RHILI</name>
<dbReference type="AlphaFoldDB" id="A0A8E3B493"/>
<dbReference type="EMBL" id="QGGH01000005">
    <property type="protein sequence ID" value="PWJ90419.1"/>
    <property type="molecule type" value="Genomic_DNA"/>
</dbReference>
<dbReference type="SUPFAM" id="SSF101790">
    <property type="entry name" value="Aminomethyltransferase beta-barrel domain"/>
    <property type="match status" value="1"/>
</dbReference>
<dbReference type="InterPro" id="IPR028896">
    <property type="entry name" value="GcvT/YgfZ/DmdA"/>
</dbReference>
<accession>A0A8E3B493</accession>
<dbReference type="GeneID" id="61053524"/>
<evidence type="ECO:0000259" key="3">
    <source>
        <dbReference type="Pfam" id="PF08669"/>
    </source>
</evidence>
<dbReference type="InterPro" id="IPR013977">
    <property type="entry name" value="GcvT_C"/>
</dbReference>
<dbReference type="PIRSF" id="PIRSF006487">
    <property type="entry name" value="GcvT"/>
    <property type="match status" value="1"/>
</dbReference>
<comment type="caution">
    <text evidence="4">The sequence shown here is derived from an EMBL/GenBank/DDBJ whole genome shotgun (WGS) entry which is preliminary data.</text>
</comment>
<dbReference type="Pfam" id="PF08669">
    <property type="entry name" value="GCV_T_C"/>
    <property type="match status" value="1"/>
</dbReference>
<evidence type="ECO:0000259" key="2">
    <source>
        <dbReference type="Pfam" id="PF01571"/>
    </source>
</evidence>
<feature type="domain" description="Aminomethyltransferase C-terminal" evidence="3">
    <location>
        <begin position="292"/>
        <end position="368"/>
    </location>
</feature>
<keyword evidence="4" id="KW-0808">Transferase</keyword>
<dbReference type="PANTHER" id="PTHR43757">
    <property type="entry name" value="AMINOMETHYLTRANSFERASE"/>
    <property type="match status" value="1"/>
</dbReference>
<dbReference type="PANTHER" id="PTHR43757:SF2">
    <property type="entry name" value="AMINOMETHYLTRANSFERASE, MITOCHONDRIAL"/>
    <property type="match status" value="1"/>
</dbReference>
<dbReference type="Proteomes" id="UP000245631">
    <property type="component" value="Unassembled WGS sequence"/>
</dbReference>
<evidence type="ECO:0000256" key="1">
    <source>
        <dbReference type="PIRSR" id="PIRSR006487-1"/>
    </source>
</evidence>
<feature type="domain" description="GCVT N-terminal" evidence="2">
    <location>
        <begin position="14"/>
        <end position="271"/>
    </location>
</feature>
<dbReference type="InterPro" id="IPR027266">
    <property type="entry name" value="TrmE/GcvT-like"/>
</dbReference>
<dbReference type="Gene3D" id="3.30.1360.120">
    <property type="entry name" value="Probable tRNA modification gtpase trme, domain 1"/>
    <property type="match status" value="1"/>
</dbReference>
<dbReference type="InterPro" id="IPR006222">
    <property type="entry name" value="GCVT_N"/>
</dbReference>
<dbReference type="InterPro" id="IPR029043">
    <property type="entry name" value="GcvT/YgfZ_C"/>
</dbReference>
<organism evidence="4 5">
    <name type="scientific">Rhizobium loti</name>
    <name type="common">Mesorhizobium loti</name>
    <dbReference type="NCBI Taxonomy" id="381"/>
    <lineage>
        <taxon>Bacteria</taxon>
        <taxon>Pseudomonadati</taxon>
        <taxon>Pseudomonadota</taxon>
        <taxon>Alphaproteobacteria</taxon>
        <taxon>Hyphomicrobiales</taxon>
        <taxon>Phyllobacteriaceae</taxon>
        <taxon>Mesorhizobium</taxon>
    </lineage>
</organism>
<protein>
    <submittedName>
        <fullName evidence="4">Aminomethyltransferase</fullName>
    </submittedName>
</protein>
<gene>
    <name evidence="4" type="ORF">C8D77_105314</name>
</gene>
<dbReference type="GO" id="GO:0032259">
    <property type="term" value="P:methylation"/>
    <property type="evidence" value="ECO:0007669"/>
    <property type="project" value="UniProtKB-KW"/>
</dbReference>
<dbReference type="RefSeq" id="WP_109667430.1">
    <property type="nucleotide sequence ID" value="NZ_QGGH01000005.1"/>
</dbReference>
<reference evidence="4 5" key="1">
    <citation type="submission" date="2018-05" db="EMBL/GenBank/DDBJ databases">
        <title>Genomic Encyclopedia of Type Strains, Phase IV (KMG-IV): sequencing the most valuable type-strain genomes for metagenomic binning, comparative biology and taxonomic classification.</title>
        <authorList>
            <person name="Goeker M."/>
        </authorList>
    </citation>
    <scope>NUCLEOTIDE SEQUENCE [LARGE SCALE GENOMIC DNA]</scope>
    <source>
        <strain evidence="4 5">DSM 2626</strain>
    </source>
</reference>
<keyword evidence="4" id="KW-0489">Methyltransferase</keyword>
<feature type="binding site" evidence="1">
    <location>
        <position position="204"/>
    </location>
    <ligand>
        <name>substrate</name>
    </ligand>
</feature>
<sequence>MMETFLAERRSPFYSSIVAVGATMGRVGGDFISAKYYSGIADEHLNTRQNVGVQDLSTMGKMDIKGSDAEALVNHVIVNDAAAMKPGQVRYSTVCREDGGIMDDLTVYRLAPEHFMLVTGSVNRLKMLPWLLHHAQGRKAYVTDITAAIAFPTIQGPRSRELLKALVADADLDGLKRWSFTSGHINGTRVLISRTGVTGELGFELFVPADEATSVWEALMRTGRDFGLKPYGVLAMFTLGLEKAYPAHGIDMDESRTPFHVGLDRWIKFDKGDFVGREALLRVRDKGLDEQWVGLILDGDRPAATNARVLADGEDAGIVTYSDHGYSFGKVLATAHLRLPFTAIGTELSIDIDGKPTRAVVAPIPFFDPEGVRLRG</sequence>